<dbReference type="InterPro" id="IPR012340">
    <property type="entry name" value="NA-bd_OB-fold"/>
</dbReference>
<sequence>MRIQMKNVRLSFPKLFKAEAYGDNPTPMFQASFLFAPGSEAHKALEAAMVAAAQEKWGAKAAQTLKALVASNKVCLRNGDEKADLDGYAGMLFLNARNAKRPLIVDKDRAPLVEADGKPYAGCFVNAVLDIYAQDHPQYGKRINASLGGVQFVRDGDAFGAKGVSEFDFEEIDEDLLA</sequence>
<reference evidence="1" key="1">
    <citation type="submission" date="2020-04" db="EMBL/GenBank/DDBJ databases">
        <authorList>
            <person name="Chiriac C."/>
            <person name="Salcher M."/>
            <person name="Ghai R."/>
            <person name="Kavagutti S V."/>
        </authorList>
    </citation>
    <scope>NUCLEOTIDE SEQUENCE</scope>
</reference>
<dbReference type="Gene3D" id="2.40.50.140">
    <property type="entry name" value="Nucleic acid-binding proteins"/>
    <property type="match status" value="1"/>
</dbReference>
<evidence type="ECO:0000313" key="1">
    <source>
        <dbReference type="EMBL" id="CAB4165069.1"/>
    </source>
</evidence>
<dbReference type="InterPro" id="IPR022595">
    <property type="entry name" value="Enc34_ssDNA-bd"/>
</dbReference>
<evidence type="ECO:0008006" key="2">
    <source>
        <dbReference type="Google" id="ProtNLM"/>
    </source>
</evidence>
<name>A0A6J5NZT4_9CAUD</name>
<gene>
    <name evidence="1" type="ORF">UFOVP821_13</name>
</gene>
<organism evidence="1">
    <name type="scientific">uncultured Caudovirales phage</name>
    <dbReference type="NCBI Taxonomy" id="2100421"/>
    <lineage>
        <taxon>Viruses</taxon>
        <taxon>Duplodnaviria</taxon>
        <taxon>Heunggongvirae</taxon>
        <taxon>Uroviricota</taxon>
        <taxon>Caudoviricetes</taxon>
        <taxon>Peduoviridae</taxon>
        <taxon>Maltschvirus</taxon>
        <taxon>Maltschvirus maltsch</taxon>
    </lineage>
</organism>
<dbReference type="EMBL" id="LR796768">
    <property type="protein sequence ID" value="CAB4165069.1"/>
    <property type="molecule type" value="Genomic_DNA"/>
</dbReference>
<accession>A0A6J5NZT4</accession>
<protein>
    <recommendedName>
        <fullName evidence="2">DUF2815 family protein</fullName>
    </recommendedName>
</protein>
<proteinExistence type="predicted"/>
<dbReference type="SUPFAM" id="SSF50249">
    <property type="entry name" value="Nucleic acid-binding proteins"/>
    <property type="match status" value="1"/>
</dbReference>
<dbReference type="Pfam" id="PF10991">
    <property type="entry name" value="Enc34_ssDNA-bd"/>
    <property type="match status" value="1"/>
</dbReference>